<evidence type="ECO:0000313" key="8">
    <source>
        <dbReference type="Proteomes" id="UP001190926"/>
    </source>
</evidence>
<dbReference type="PANTHER" id="PTHR19375">
    <property type="entry name" value="HEAT SHOCK PROTEIN 70KDA"/>
    <property type="match status" value="1"/>
</dbReference>
<evidence type="ECO:0000313" key="7">
    <source>
        <dbReference type="EMBL" id="KAH6821903.1"/>
    </source>
</evidence>
<dbReference type="InterPro" id="IPR011989">
    <property type="entry name" value="ARM-like"/>
</dbReference>
<dbReference type="Proteomes" id="UP001190926">
    <property type="component" value="Unassembled WGS sequence"/>
</dbReference>
<feature type="repeat" description="HEAT" evidence="5">
    <location>
        <begin position="358"/>
        <end position="386"/>
    </location>
</feature>
<dbReference type="Pfam" id="PF22646">
    <property type="entry name" value="PPP2R1A-like_HEAT"/>
    <property type="match status" value="1"/>
</dbReference>
<sequence>MEIPGLSRIINEPTIAAITFGLGRKVTSSREKNVLVFHLGGDTFDASLVRIEGGDFEVKAIASDTHLGGKDFDNRTVNHFMEELKLKKHKNISGNPRALMGLMSACERADKKLSSTNETKFEIEPLIDGIYVYSSISHAKFEEINMNLFKTCMGPVQTCLRDANMDKSWVDDVIHMGSLLTPMQSTLSKHVNIEWINMSSAYMRSKALKFKQINRDCEFMELEDMHWILSSRKSLMLTFGENTAYVLLLRGNESEMRIATVEKVTKLCKILALELAIQHILLYVKIFSSDFSQHVRSALASVIMRMALVLINDATIEQLLNILLSLLSDDFSDVPLNIIGKLDKVNQVIGTDLLSQSLLPSIIELAKDRYWRVRRAIKEYIPLLAS</sequence>
<keyword evidence="7" id="KW-0346">Stress response</keyword>
<dbReference type="Gene3D" id="3.30.420.40">
    <property type="match status" value="2"/>
</dbReference>
<dbReference type="FunFam" id="3.90.640.10:FF:000002">
    <property type="entry name" value="Heat shock 70 kDa"/>
    <property type="match status" value="1"/>
</dbReference>
<comment type="caution">
    <text evidence="7">The sequence shown here is derived from an EMBL/GenBank/DDBJ whole genome shotgun (WGS) entry which is preliminary data.</text>
</comment>
<gene>
    <name evidence="7" type="ORF">C2S53_020123</name>
</gene>
<keyword evidence="3" id="KW-0067">ATP-binding</keyword>
<dbReference type="InterPro" id="IPR054573">
    <property type="entry name" value="PP2A/SF3B1-like_HEAT"/>
</dbReference>
<dbReference type="SUPFAM" id="SSF48371">
    <property type="entry name" value="ARM repeat"/>
    <property type="match status" value="1"/>
</dbReference>
<keyword evidence="2" id="KW-0547">Nucleotide-binding</keyword>
<name>A0AAD4NZZ9_PERFH</name>
<reference evidence="7 8" key="1">
    <citation type="journal article" date="2021" name="Nat. Commun.">
        <title>Incipient diploidization of the medicinal plant Perilla within 10,000 years.</title>
        <authorList>
            <person name="Zhang Y."/>
            <person name="Shen Q."/>
            <person name="Leng L."/>
            <person name="Zhang D."/>
            <person name="Chen S."/>
            <person name="Shi Y."/>
            <person name="Ning Z."/>
            <person name="Chen S."/>
        </authorList>
    </citation>
    <scope>NUCLEOTIDE SEQUENCE [LARGE SCALE GENOMIC DNA]</scope>
    <source>
        <strain evidence="8">cv. PC099</strain>
    </source>
</reference>
<dbReference type="InterPro" id="IPR043129">
    <property type="entry name" value="ATPase_NBD"/>
</dbReference>
<dbReference type="SUPFAM" id="SSF53067">
    <property type="entry name" value="Actin-like ATPase domain"/>
    <property type="match status" value="1"/>
</dbReference>
<feature type="domain" description="Phosphatase PP2A regulatory subunit A/Splicing factor 3B subunit 1-like HEAT repeat" evidence="6">
    <location>
        <begin position="243"/>
        <end position="309"/>
    </location>
</feature>
<evidence type="ECO:0000256" key="4">
    <source>
        <dbReference type="ARBA" id="ARBA00038332"/>
    </source>
</evidence>
<dbReference type="PROSITE" id="PS50077">
    <property type="entry name" value="HEAT_REPEAT"/>
    <property type="match status" value="1"/>
</dbReference>
<dbReference type="GO" id="GO:0005524">
    <property type="term" value="F:ATP binding"/>
    <property type="evidence" value="ECO:0007669"/>
    <property type="project" value="UniProtKB-KW"/>
</dbReference>
<evidence type="ECO:0000256" key="1">
    <source>
        <dbReference type="ARBA" id="ARBA00022737"/>
    </source>
</evidence>
<evidence type="ECO:0000259" key="6">
    <source>
        <dbReference type="Pfam" id="PF22646"/>
    </source>
</evidence>
<dbReference type="EMBL" id="SDAM02001842">
    <property type="protein sequence ID" value="KAH6821903.1"/>
    <property type="molecule type" value="Genomic_DNA"/>
</dbReference>
<dbReference type="InterPro" id="IPR013126">
    <property type="entry name" value="Hsp_70_fam"/>
</dbReference>
<protein>
    <submittedName>
        <fullName evidence="7">Heat shock cognate protein 70-1</fullName>
    </submittedName>
</protein>
<proteinExistence type="inferred from homology"/>
<evidence type="ECO:0000256" key="3">
    <source>
        <dbReference type="ARBA" id="ARBA00022840"/>
    </source>
</evidence>
<dbReference type="Pfam" id="PF00012">
    <property type="entry name" value="HSP70"/>
    <property type="match status" value="1"/>
</dbReference>
<dbReference type="GO" id="GO:0140662">
    <property type="term" value="F:ATP-dependent protein folding chaperone"/>
    <property type="evidence" value="ECO:0007669"/>
    <property type="project" value="InterPro"/>
</dbReference>
<keyword evidence="8" id="KW-1185">Reference proteome</keyword>
<evidence type="ECO:0000256" key="5">
    <source>
        <dbReference type="PROSITE-ProRule" id="PRU00103"/>
    </source>
</evidence>
<organism evidence="7 8">
    <name type="scientific">Perilla frutescens var. hirtella</name>
    <name type="common">Perilla citriodora</name>
    <name type="synonym">Perilla setoyensis</name>
    <dbReference type="NCBI Taxonomy" id="608512"/>
    <lineage>
        <taxon>Eukaryota</taxon>
        <taxon>Viridiplantae</taxon>
        <taxon>Streptophyta</taxon>
        <taxon>Embryophyta</taxon>
        <taxon>Tracheophyta</taxon>
        <taxon>Spermatophyta</taxon>
        <taxon>Magnoliopsida</taxon>
        <taxon>eudicotyledons</taxon>
        <taxon>Gunneridae</taxon>
        <taxon>Pentapetalae</taxon>
        <taxon>asterids</taxon>
        <taxon>lamiids</taxon>
        <taxon>Lamiales</taxon>
        <taxon>Lamiaceae</taxon>
        <taxon>Nepetoideae</taxon>
        <taxon>Elsholtzieae</taxon>
        <taxon>Perilla</taxon>
    </lineage>
</organism>
<keyword evidence="1" id="KW-0677">Repeat</keyword>
<dbReference type="Gene3D" id="1.25.10.10">
    <property type="entry name" value="Leucine-rich Repeat Variant"/>
    <property type="match status" value="1"/>
</dbReference>
<dbReference type="InterPro" id="IPR016024">
    <property type="entry name" value="ARM-type_fold"/>
</dbReference>
<accession>A0AAD4NZZ9</accession>
<comment type="similarity">
    <text evidence="4">Belongs to the phosphatase 2A regulatory subunit A family.</text>
</comment>
<dbReference type="Gene3D" id="3.90.640.10">
    <property type="entry name" value="Actin, Chain A, domain 4"/>
    <property type="match status" value="1"/>
</dbReference>
<evidence type="ECO:0000256" key="2">
    <source>
        <dbReference type="ARBA" id="ARBA00022741"/>
    </source>
</evidence>
<dbReference type="InterPro" id="IPR021133">
    <property type="entry name" value="HEAT_type_2"/>
</dbReference>
<dbReference type="AlphaFoldDB" id="A0AAD4NZZ9"/>